<reference evidence="4" key="1">
    <citation type="submission" date="2016-06" db="UniProtKB">
        <authorList>
            <consortium name="WormBaseParasite"/>
        </authorList>
    </citation>
    <scope>IDENTIFICATION</scope>
</reference>
<dbReference type="STRING" id="387005.A0A183HRM8"/>
<dbReference type="EMBL" id="UZAJ01013232">
    <property type="protein sequence ID" value="VDO66199.1"/>
    <property type="molecule type" value="Genomic_DNA"/>
</dbReference>
<dbReference type="Proteomes" id="UP000267606">
    <property type="component" value="Unassembled WGS sequence"/>
</dbReference>
<reference evidence="2 3" key="2">
    <citation type="submission" date="2018-11" db="EMBL/GenBank/DDBJ databases">
        <authorList>
            <consortium name="Pathogen Informatics"/>
        </authorList>
    </citation>
    <scope>NUCLEOTIDE SEQUENCE [LARGE SCALE GENOMIC DNA]</scope>
</reference>
<feature type="region of interest" description="Disordered" evidence="1">
    <location>
        <begin position="1"/>
        <end position="29"/>
    </location>
</feature>
<evidence type="ECO:0000313" key="2">
    <source>
        <dbReference type="EMBL" id="VDO66199.1"/>
    </source>
</evidence>
<dbReference type="AlphaFoldDB" id="A0A183HRM8"/>
<evidence type="ECO:0000313" key="3">
    <source>
        <dbReference type="Proteomes" id="UP000267606"/>
    </source>
</evidence>
<dbReference type="WBParaSite" id="OFLC_0001013901-mRNA-1">
    <property type="protein sequence ID" value="OFLC_0001013901-mRNA-1"/>
    <property type="gene ID" value="OFLC_0001013901"/>
</dbReference>
<protein>
    <submittedName>
        <fullName evidence="4">DUF2281 domain-containing protein</fullName>
    </submittedName>
</protein>
<keyword evidence="3" id="KW-1185">Reference proteome</keyword>
<name>A0A183HRM8_9BILA</name>
<evidence type="ECO:0000256" key="1">
    <source>
        <dbReference type="SAM" id="MobiDB-lite"/>
    </source>
</evidence>
<proteinExistence type="predicted"/>
<accession>A0A183HRM8</accession>
<organism evidence="4">
    <name type="scientific">Onchocerca flexuosa</name>
    <dbReference type="NCBI Taxonomy" id="387005"/>
    <lineage>
        <taxon>Eukaryota</taxon>
        <taxon>Metazoa</taxon>
        <taxon>Ecdysozoa</taxon>
        <taxon>Nematoda</taxon>
        <taxon>Chromadorea</taxon>
        <taxon>Rhabditida</taxon>
        <taxon>Spirurina</taxon>
        <taxon>Spiruromorpha</taxon>
        <taxon>Filarioidea</taxon>
        <taxon>Onchocercidae</taxon>
        <taxon>Onchocerca</taxon>
    </lineage>
</organism>
<gene>
    <name evidence="2" type="ORF">OFLC_LOCUS10144</name>
</gene>
<evidence type="ECO:0000313" key="4">
    <source>
        <dbReference type="WBParaSite" id="OFLC_0001013901-mRNA-1"/>
    </source>
</evidence>
<sequence>MEQNTDEKLEKNSLMEIWKKSPEDPDPEKIAEQELDDFLDDLLL</sequence>